<evidence type="ECO:0008006" key="3">
    <source>
        <dbReference type="Google" id="ProtNLM"/>
    </source>
</evidence>
<organism evidence="1 2">
    <name type="scientific">Heliocybe sulcata</name>
    <dbReference type="NCBI Taxonomy" id="5364"/>
    <lineage>
        <taxon>Eukaryota</taxon>
        <taxon>Fungi</taxon>
        <taxon>Dikarya</taxon>
        <taxon>Basidiomycota</taxon>
        <taxon>Agaricomycotina</taxon>
        <taxon>Agaricomycetes</taxon>
        <taxon>Gloeophyllales</taxon>
        <taxon>Gloeophyllaceae</taxon>
        <taxon>Heliocybe</taxon>
    </lineage>
</organism>
<gene>
    <name evidence="1" type="ORF">OE88DRAFT_1608390</name>
</gene>
<sequence length="97" mass="9400">TGATSSFALANGQAAQKLNAQFATLTADSSCTDGEDACIGSSFAKCVNGNYVLMECNTGAGLTCAALPLVNSAGTSITCTTQADALARIAATGATGG</sequence>
<evidence type="ECO:0000313" key="1">
    <source>
        <dbReference type="EMBL" id="TFK52094.1"/>
    </source>
</evidence>
<evidence type="ECO:0000313" key="2">
    <source>
        <dbReference type="Proteomes" id="UP000305948"/>
    </source>
</evidence>
<dbReference type="OrthoDB" id="2362516at2759"/>
<dbReference type="Proteomes" id="UP000305948">
    <property type="component" value="Unassembled WGS sequence"/>
</dbReference>
<keyword evidence="2" id="KW-1185">Reference proteome</keyword>
<dbReference type="EMBL" id="ML213510">
    <property type="protein sequence ID" value="TFK52094.1"/>
    <property type="molecule type" value="Genomic_DNA"/>
</dbReference>
<proteinExistence type="predicted"/>
<dbReference type="AlphaFoldDB" id="A0A5C3N382"/>
<reference evidence="1 2" key="1">
    <citation type="journal article" date="2019" name="Nat. Ecol. Evol.">
        <title>Megaphylogeny resolves global patterns of mushroom evolution.</title>
        <authorList>
            <person name="Varga T."/>
            <person name="Krizsan K."/>
            <person name="Foldi C."/>
            <person name="Dima B."/>
            <person name="Sanchez-Garcia M."/>
            <person name="Sanchez-Ramirez S."/>
            <person name="Szollosi G.J."/>
            <person name="Szarkandi J.G."/>
            <person name="Papp V."/>
            <person name="Albert L."/>
            <person name="Andreopoulos W."/>
            <person name="Angelini C."/>
            <person name="Antonin V."/>
            <person name="Barry K.W."/>
            <person name="Bougher N.L."/>
            <person name="Buchanan P."/>
            <person name="Buyck B."/>
            <person name="Bense V."/>
            <person name="Catcheside P."/>
            <person name="Chovatia M."/>
            <person name="Cooper J."/>
            <person name="Damon W."/>
            <person name="Desjardin D."/>
            <person name="Finy P."/>
            <person name="Geml J."/>
            <person name="Haridas S."/>
            <person name="Hughes K."/>
            <person name="Justo A."/>
            <person name="Karasinski D."/>
            <person name="Kautmanova I."/>
            <person name="Kiss B."/>
            <person name="Kocsube S."/>
            <person name="Kotiranta H."/>
            <person name="LaButti K.M."/>
            <person name="Lechner B.E."/>
            <person name="Liimatainen K."/>
            <person name="Lipzen A."/>
            <person name="Lukacs Z."/>
            <person name="Mihaltcheva S."/>
            <person name="Morgado L.N."/>
            <person name="Niskanen T."/>
            <person name="Noordeloos M.E."/>
            <person name="Ohm R.A."/>
            <person name="Ortiz-Santana B."/>
            <person name="Ovrebo C."/>
            <person name="Racz N."/>
            <person name="Riley R."/>
            <person name="Savchenko A."/>
            <person name="Shiryaev A."/>
            <person name="Soop K."/>
            <person name="Spirin V."/>
            <person name="Szebenyi C."/>
            <person name="Tomsovsky M."/>
            <person name="Tulloss R.E."/>
            <person name="Uehling J."/>
            <person name="Grigoriev I.V."/>
            <person name="Vagvolgyi C."/>
            <person name="Papp T."/>
            <person name="Martin F.M."/>
            <person name="Miettinen O."/>
            <person name="Hibbett D.S."/>
            <person name="Nagy L.G."/>
        </authorList>
    </citation>
    <scope>NUCLEOTIDE SEQUENCE [LARGE SCALE GENOMIC DNA]</scope>
    <source>
        <strain evidence="1 2">OMC1185</strain>
    </source>
</reference>
<accession>A0A5C3N382</accession>
<feature type="non-terminal residue" evidence="1">
    <location>
        <position position="1"/>
    </location>
</feature>
<name>A0A5C3N382_9AGAM</name>
<protein>
    <recommendedName>
        <fullName evidence="3">Carbohydrate-binding module family 19 domain-containing protein</fullName>
    </recommendedName>
</protein>
<feature type="non-terminal residue" evidence="1">
    <location>
        <position position="97"/>
    </location>
</feature>